<gene>
    <name evidence="2" type="ORF">Tci_650266</name>
</gene>
<dbReference type="AlphaFoldDB" id="A0A699K5R2"/>
<feature type="compositionally biased region" description="Basic and acidic residues" evidence="1">
    <location>
        <begin position="122"/>
        <end position="138"/>
    </location>
</feature>
<feature type="region of interest" description="Disordered" evidence="1">
    <location>
        <begin position="33"/>
        <end position="147"/>
    </location>
</feature>
<evidence type="ECO:0008006" key="3">
    <source>
        <dbReference type="Google" id="ProtNLM"/>
    </source>
</evidence>
<feature type="region of interest" description="Disordered" evidence="1">
    <location>
        <begin position="168"/>
        <end position="275"/>
    </location>
</feature>
<organism evidence="2">
    <name type="scientific">Tanacetum cinerariifolium</name>
    <name type="common">Dalmatian daisy</name>
    <name type="synonym">Chrysanthemum cinerariifolium</name>
    <dbReference type="NCBI Taxonomy" id="118510"/>
    <lineage>
        <taxon>Eukaryota</taxon>
        <taxon>Viridiplantae</taxon>
        <taxon>Streptophyta</taxon>
        <taxon>Embryophyta</taxon>
        <taxon>Tracheophyta</taxon>
        <taxon>Spermatophyta</taxon>
        <taxon>Magnoliopsida</taxon>
        <taxon>eudicotyledons</taxon>
        <taxon>Gunneridae</taxon>
        <taxon>Pentapetalae</taxon>
        <taxon>asterids</taxon>
        <taxon>campanulids</taxon>
        <taxon>Asterales</taxon>
        <taxon>Asteraceae</taxon>
        <taxon>Asteroideae</taxon>
        <taxon>Anthemideae</taxon>
        <taxon>Anthemidinae</taxon>
        <taxon>Tanacetum</taxon>
    </lineage>
</organism>
<name>A0A699K5R2_TANCI</name>
<evidence type="ECO:0000313" key="2">
    <source>
        <dbReference type="EMBL" id="GFA78294.1"/>
    </source>
</evidence>
<feature type="compositionally biased region" description="Acidic residues" evidence="1">
    <location>
        <begin position="200"/>
        <end position="209"/>
    </location>
</feature>
<proteinExistence type="predicted"/>
<protein>
    <recommendedName>
        <fullName evidence="3">Histone deacetylase 14</fullName>
    </recommendedName>
</protein>
<dbReference type="EMBL" id="BKCJ010487032">
    <property type="protein sequence ID" value="GFA78294.1"/>
    <property type="molecule type" value="Genomic_DNA"/>
</dbReference>
<feature type="non-terminal residue" evidence="2">
    <location>
        <position position="398"/>
    </location>
</feature>
<accession>A0A699K5R2</accession>
<reference evidence="2" key="1">
    <citation type="journal article" date="2019" name="Sci. Rep.">
        <title>Draft genome of Tanacetum cinerariifolium, the natural source of mosquito coil.</title>
        <authorList>
            <person name="Yamashiro T."/>
            <person name="Shiraishi A."/>
            <person name="Satake H."/>
            <person name="Nakayama K."/>
        </authorList>
    </citation>
    <scope>NUCLEOTIDE SEQUENCE</scope>
</reference>
<sequence>MPILGSLITANIQEASYYQEYLAKVAKHQRYLAGETGSDPDSPAPKPPKIARKRKPTMPKAHPWPSVSKQATSIQPEPKSAPSKTQGKKRKPTTEVSNKPSKAIKTRPDLVTKKCKPISSLRSEDKSVAEEVPAKEPQVDEEEADVQRALEESLKSMYDVPQGSLLPIVIREPERTSTPTGSSGLDESSLLYVELGLTDNEVDSEEDVPGADARGQGEGQAEPDPGAQAEGQTGQDEGQAGSNPDEQPEGQARPGPGNARADEQPMPSPMVHAGSDRTLSSLQHLTKDLSFGDLFFSNKPSEADNDKATAETKAESMVSVTIQQDMSLIPPMTTPIIDLTSRPESPNVHQLLKATATKTTTTTTTSLPLPYQQQQSTAEAMMMKRIGELERIMANLIQ</sequence>
<feature type="compositionally biased region" description="Polar residues" evidence="1">
    <location>
        <begin position="176"/>
        <end position="186"/>
    </location>
</feature>
<feature type="compositionally biased region" description="Polar residues" evidence="1">
    <location>
        <begin position="230"/>
        <end position="245"/>
    </location>
</feature>
<comment type="caution">
    <text evidence="2">The sequence shown here is derived from an EMBL/GenBank/DDBJ whole genome shotgun (WGS) entry which is preliminary data.</text>
</comment>
<evidence type="ECO:0000256" key="1">
    <source>
        <dbReference type="SAM" id="MobiDB-lite"/>
    </source>
</evidence>